<dbReference type="AlphaFoldDB" id="A0A1T4PTH6"/>
<evidence type="ECO:0000313" key="2">
    <source>
        <dbReference type="EMBL" id="SJZ94830.1"/>
    </source>
</evidence>
<dbReference type="PANTHER" id="PTHR43329">
    <property type="entry name" value="EPOXIDE HYDROLASE"/>
    <property type="match status" value="1"/>
</dbReference>
<sequence length="299" mass="33024">MSEARTCRVVAGDGLPLHVRCQGDPQAPTVVCVHGYPDDSTLWDGVAGLLRDRYHVVAYDVRGAGRSPAPRERNGYHLDRLAEDLLRVADTVSPDRPVHVLAHDWGSIQSWHAVTEEHAHHRFASFTSVSGPCLDHVAHWMRAQARGGLHARWELAVQRLLSGYIVFFHLRPLPELAWLTGIGGPVLSLLERVGEHEAPSHGRALRDLLNGLGLYRANVRERLRAPQERRTPVLVQVLAPAHDVFVTAAMQGAVRRWAPNSRVVRVPGGHWMPRARPEVVARHTIDLVSSVEAGRGVGG</sequence>
<gene>
    <name evidence="2" type="ORF">SAMN02745673_01991</name>
</gene>
<dbReference type="EMBL" id="FUWS01000004">
    <property type="protein sequence ID" value="SJZ94830.1"/>
    <property type="molecule type" value="Genomic_DNA"/>
</dbReference>
<dbReference type="Gene3D" id="3.40.50.1820">
    <property type="entry name" value="alpha/beta hydrolase"/>
    <property type="match status" value="1"/>
</dbReference>
<organism evidence="2 3">
    <name type="scientific">Marinactinospora thermotolerans DSM 45154</name>
    <dbReference type="NCBI Taxonomy" id="1122192"/>
    <lineage>
        <taxon>Bacteria</taxon>
        <taxon>Bacillati</taxon>
        <taxon>Actinomycetota</taxon>
        <taxon>Actinomycetes</taxon>
        <taxon>Streptosporangiales</taxon>
        <taxon>Nocardiopsidaceae</taxon>
        <taxon>Marinactinospora</taxon>
    </lineage>
</organism>
<evidence type="ECO:0000313" key="3">
    <source>
        <dbReference type="Proteomes" id="UP000190637"/>
    </source>
</evidence>
<feature type="domain" description="AB hydrolase-1" evidence="1">
    <location>
        <begin position="28"/>
        <end position="136"/>
    </location>
</feature>
<dbReference type="Pfam" id="PF00561">
    <property type="entry name" value="Abhydrolase_1"/>
    <property type="match status" value="1"/>
</dbReference>
<dbReference type="RefSeq" id="WP_078761308.1">
    <property type="nucleotide sequence ID" value="NZ_FUWS01000004.1"/>
</dbReference>
<dbReference type="GO" id="GO:0003824">
    <property type="term" value="F:catalytic activity"/>
    <property type="evidence" value="ECO:0007669"/>
    <property type="project" value="UniProtKB-ARBA"/>
</dbReference>
<proteinExistence type="predicted"/>
<evidence type="ECO:0000259" key="1">
    <source>
        <dbReference type="Pfam" id="PF00561"/>
    </source>
</evidence>
<accession>A0A1T4PTH6</accession>
<dbReference type="Proteomes" id="UP000190637">
    <property type="component" value="Unassembled WGS sequence"/>
</dbReference>
<keyword evidence="3" id="KW-1185">Reference proteome</keyword>
<reference evidence="2 3" key="1">
    <citation type="submission" date="2017-02" db="EMBL/GenBank/DDBJ databases">
        <authorList>
            <person name="Peterson S.W."/>
        </authorList>
    </citation>
    <scope>NUCLEOTIDE SEQUENCE [LARGE SCALE GENOMIC DNA]</scope>
    <source>
        <strain evidence="2 3">DSM 45154</strain>
    </source>
</reference>
<dbReference type="OrthoDB" id="4220752at2"/>
<name>A0A1T4PTH6_9ACTN</name>
<dbReference type="STRING" id="1122192.SAMN02745673_01991"/>
<dbReference type="InterPro" id="IPR029058">
    <property type="entry name" value="AB_hydrolase_fold"/>
</dbReference>
<protein>
    <submittedName>
        <fullName evidence="2">Pimeloyl-ACP methyl ester carboxylesterase</fullName>
    </submittedName>
</protein>
<dbReference type="InterPro" id="IPR000073">
    <property type="entry name" value="AB_hydrolase_1"/>
</dbReference>
<dbReference type="SUPFAM" id="SSF53474">
    <property type="entry name" value="alpha/beta-Hydrolases"/>
    <property type="match status" value="1"/>
</dbReference>